<reference evidence="1" key="1">
    <citation type="journal article" date="2020" name="mSystems">
        <title>Genome- and Community-Level Interaction Insights into Carbon Utilization and Element Cycling Functions of Hydrothermarchaeota in Hydrothermal Sediment.</title>
        <authorList>
            <person name="Zhou Z."/>
            <person name="Liu Y."/>
            <person name="Xu W."/>
            <person name="Pan J."/>
            <person name="Luo Z.H."/>
            <person name="Li M."/>
        </authorList>
    </citation>
    <scope>NUCLEOTIDE SEQUENCE [LARGE SCALE GENOMIC DNA]</scope>
    <source>
        <strain evidence="1">HyVt-501</strain>
    </source>
</reference>
<organism evidence="1">
    <name type="scientific">Aquifex aeolicus</name>
    <dbReference type="NCBI Taxonomy" id="63363"/>
    <lineage>
        <taxon>Bacteria</taxon>
        <taxon>Pseudomonadati</taxon>
        <taxon>Aquificota</taxon>
        <taxon>Aquificia</taxon>
        <taxon>Aquificales</taxon>
        <taxon>Aquificaceae</taxon>
        <taxon>Aquifex</taxon>
    </lineage>
</organism>
<dbReference type="Proteomes" id="UP000885792">
    <property type="component" value="Unassembled WGS sequence"/>
</dbReference>
<dbReference type="EMBL" id="DRNB01000170">
    <property type="protein sequence ID" value="HHJ64185.1"/>
    <property type="molecule type" value="Genomic_DNA"/>
</dbReference>
<dbReference type="AlphaFoldDB" id="A0A7C5L517"/>
<name>A0A7C5L517_AQUAO</name>
<comment type="caution">
    <text evidence="1">The sequence shown here is derived from an EMBL/GenBank/DDBJ whole genome shotgun (WGS) entry which is preliminary data.</text>
</comment>
<gene>
    <name evidence="1" type="ORF">ENJ61_04680</name>
</gene>
<sequence length="85" mass="10074">MESELRKKILEVRDRLLDPFSVEDIERDFRELYSAFRRATPEEIVSVREEFEEIRRLLLRNLSIIAGGLRPVLERGQGGLFSRRV</sequence>
<accession>A0A7C5L517</accession>
<evidence type="ECO:0000313" key="1">
    <source>
        <dbReference type="EMBL" id="HHJ64185.1"/>
    </source>
</evidence>
<protein>
    <submittedName>
        <fullName evidence="1">Uncharacterized protein</fullName>
    </submittedName>
</protein>
<proteinExistence type="predicted"/>